<dbReference type="PANTHER" id="PTHR23119:SF48">
    <property type="entry name" value="LEUCINE-RICH REPEAT-CONTAINING PROTEIN 7"/>
    <property type="match status" value="1"/>
</dbReference>
<dbReference type="GO" id="GO:0043113">
    <property type="term" value="P:receptor clustering"/>
    <property type="evidence" value="ECO:0007669"/>
    <property type="project" value="TreeGrafter"/>
</dbReference>
<dbReference type="FunFam" id="3.80.10.10:FF:000779">
    <property type="entry name" value="Probable inactive serine/threonine-protein kinase DDB_G0278909"/>
    <property type="match status" value="1"/>
</dbReference>
<evidence type="ECO:0000256" key="1">
    <source>
        <dbReference type="ARBA" id="ARBA00022614"/>
    </source>
</evidence>
<dbReference type="InterPro" id="IPR001611">
    <property type="entry name" value="Leu-rich_rpt"/>
</dbReference>
<dbReference type="PANTHER" id="PTHR23119">
    <property type="entry name" value="DISCS LARGE"/>
    <property type="match status" value="1"/>
</dbReference>
<dbReference type="GO" id="GO:0045197">
    <property type="term" value="P:establishment or maintenance of epithelial cell apical/basal polarity"/>
    <property type="evidence" value="ECO:0007669"/>
    <property type="project" value="TreeGrafter"/>
</dbReference>
<reference evidence="3 4" key="1">
    <citation type="submission" date="2018-01" db="EMBL/GenBank/DDBJ databases">
        <title>Comparison of the Chinese Bamboo Partridge and Red Junglefowl genome sequences highlights the importance of demography in genome evolution.</title>
        <authorList>
            <person name="Tiley G.P."/>
            <person name="Kimball R.T."/>
            <person name="Braun E.L."/>
            <person name="Burleigh J.G."/>
        </authorList>
    </citation>
    <scope>NUCLEOTIDE SEQUENCE [LARGE SCALE GENOMIC DNA]</scope>
    <source>
        <strain evidence="3">RTK389</strain>
        <tissue evidence="3">Blood</tissue>
    </source>
</reference>
<dbReference type="InterPro" id="IPR050614">
    <property type="entry name" value="Synaptic_Scaffolding_LAP-MAGUK"/>
</dbReference>
<dbReference type="PROSITE" id="PS51450">
    <property type="entry name" value="LRR"/>
    <property type="match status" value="1"/>
</dbReference>
<keyword evidence="4" id="KW-1185">Reference proteome</keyword>
<dbReference type="EMBL" id="PPHD01013314">
    <property type="protein sequence ID" value="POI30016.1"/>
    <property type="molecule type" value="Genomic_DNA"/>
</dbReference>
<dbReference type="GO" id="GO:0098968">
    <property type="term" value="P:neurotransmitter receptor transport postsynaptic membrane to endosome"/>
    <property type="evidence" value="ECO:0007669"/>
    <property type="project" value="TreeGrafter"/>
</dbReference>
<dbReference type="OrthoDB" id="2187496at2759"/>
<dbReference type="InterPro" id="IPR032675">
    <property type="entry name" value="LRR_dom_sf"/>
</dbReference>
<dbReference type="GO" id="GO:0019901">
    <property type="term" value="F:protein kinase binding"/>
    <property type="evidence" value="ECO:0007669"/>
    <property type="project" value="TreeGrafter"/>
</dbReference>
<evidence type="ECO:0000313" key="4">
    <source>
        <dbReference type="Proteomes" id="UP000237246"/>
    </source>
</evidence>
<dbReference type="GO" id="GO:0005912">
    <property type="term" value="C:adherens junction"/>
    <property type="evidence" value="ECO:0007669"/>
    <property type="project" value="TreeGrafter"/>
</dbReference>
<comment type="caution">
    <text evidence="3">The sequence shown here is derived from an EMBL/GenBank/DDBJ whole genome shotgun (WGS) entry which is preliminary data.</text>
</comment>
<dbReference type="GO" id="GO:0043194">
    <property type="term" value="C:axon initial segment"/>
    <property type="evidence" value="ECO:0007669"/>
    <property type="project" value="TreeGrafter"/>
</dbReference>
<dbReference type="GO" id="GO:0016323">
    <property type="term" value="C:basolateral plasma membrane"/>
    <property type="evidence" value="ECO:0007669"/>
    <property type="project" value="TreeGrafter"/>
</dbReference>
<dbReference type="SUPFAM" id="SSF52058">
    <property type="entry name" value="L domain-like"/>
    <property type="match status" value="1"/>
</dbReference>
<protein>
    <recommendedName>
        <fullName evidence="5">Leucine-rich repeat-containing protein 7</fullName>
    </recommendedName>
</protein>
<gene>
    <name evidence="3" type="ORF">CIB84_006234</name>
</gene>
<dbReference type="GO" id="GO:0098887">
    <property type="term" value="P:neurotransmitter receptor transport, endosome to postsynaptic membrane"/>
    <property type="evidence" value="ECO:0007669"/>
    <property type="project" value="TreeGrafter"/>
</dbReference>
<dbReference type="Pfam" id="PF12799">
    <property type="entry name" value="LRR_4"/>
    <property type="match status" value="1"/>
</dbReference>
<keyword evidence="2" id="KW-0677">Repeat</keyword>
<dbReference type="AlphaFoldDB" id="A0A2P4T100"/>
<accession>A0A2P4T100</accession>
<dbReference type="GO" id="GO:0098609">
    <property type="term" value="P:cell-cell adhesion"/>
    <property type="evidence" value="ECO:0007669"/>
    <property type="project" value="TreeGrafter"/>
</dbReference>
<dbReference type="GO" id="GO:0045211">
    <property type="term" value="C:postsynaptic membrane"/>
    <property type="evidence" value="ECO:0007669"/>
    <property type="project" value="TreeGrafter"/>
</dbReference>
<dbReference type="GO" id="GO:0010976">
    <property type="term" value="P:positive regulation of neuron projection development"/>
    <property type="evidence" value="ECO:0007669"/>
    <property type="project" value="TreeGrafter"/>
</dbReference>
<organism evidence="3 4">
    <name type="scientific">Bambusicola thoracicus</name>
    <name type="common">Chinese bamboo-partridge</name>
    <name type="synonym">Perdix thoracica</name>
    <dbReference type="NCBI Taxonomy" id="9083"/>
    <lineage>
        <taxon>Eukaryota</taxon>
        <taxon>Metazoa</taxon>
        <taxon>Chordata</taxon>
        <taxon>Craniata</taxon>
        <taxon>Vertebrata</taxon>
        <taxon>Euteleostomi</taxon>
        <taxon>Archelosauria</taxon>
        <taxon>Archosauria</taxon>
        <taxon>Dinosauria</taxon>
        <taxon>Saurischia</taxon>
        <taxon>Theropoda</taxon>
        <taxon>Coelurosauria</taxon>
        <taxon>Aves</taxon>
        <taxon>Neognathae</taxon>
        <taxon>Galloanserae</taxon>
        <taxon>Galliformes</taxon>
        <taxon>Phasianidae</taxon>
        <taxon>Perdicinae</taxon>
        <taxon>Bambusicola</taxon>
    </lineage>
</organism>
<evidence type="ECO:0000256" key="2">
    <source>
        <dbReference type="ARBA" id="ARBA00022737"/>
    </source>
</evidence>
<keyword evidence="1" id="KW-0433">Leucine-rich repeat</keyword>
<dbReference type="InterPro" id="IPR025875">
    <property type="entry name" value="Leu-rich_rpt_4"/>
</dbReference>
<name>A0A2P4T100_BAMTH</name>
<sequence length="99" mass="11071">MLQQLFNCQALRKLSIPDNDLSSLPTTIASLVNLRELDISKNGIQDFPENIKCCKCLTIIEASVNPVSKLPDGFTQLLNLTQLYLNDAFLEFLPANFGR</sequence>
<proteinExistence type="predicted"/>
<dbReference type="GO" id="GO:0014069">
    <property type="term" value="C:postsynaptic density"/>
    <property type="evidence" value="ECO:0007669"/>
    <property type="project" value="TreeGrafter"/>
</dbReference>
<dbReference type="Proteomes" id="UP000237246">
    <property type="component" value="Unassembled WGS sequence"/>
</dbReference>
<dbReference type="Gene3D" id="3.80.10.10">
    <property type="entry name" value="Ribonuclease Inhibitor"/>
    <property type="match status" value="1"/>
</dbReference>
<evidence type="ECO:0008006" key="5">
    <source>
        <dbReference type="Google" id="ProtNLM"/>
    </source>
</evidence>
<evidence type="ECO:0000313" key="3">
    <source>
        <dbReference type="EMBL" id="POI30016.1"/>
    </source>
</evidence>